<protein>
    <submittedName>
        <fullName evidence="2">Uncharacterized protein</fullName>
    </submittedName>
</protein>
<feature type="transmembrane region" description="Helical" evidence="1">
    <location>
        <begin position="54"/>
        <end position="73"/>
    </location>
</feature>
<dbReference type="RefSeq" id="WP_248656037.1">
    <property type="nucleotide sequence ID" value="NZ_CP096658.1"/>
</dbReference>
<evidence type="ECO:0000313" key="2">
    <source>
        <dbReference type="EMBL" id="UPW01639.1"/>
    </source>
</evidence>
<feature type="transmembrane region" description="Helical" evidence="1">
    <location>
        <begin position="21"/>
        <end position="42"/>
    </location>
</feature>
<keyword evidence="1" id="KW-0812">Transmembrane</keyword>
<keyword evidence="1" id="KW-1133">Transmembrane helix</keyword>
<dbReference type="EMBL" id="CP096658">
    <property type="protein sequence ID" value="UPW01639.1"/>
    <property type="molecule type" value="Genomic_DNA"/>
</dbReference>
<dbReference type="Proteomes" id="UP000830434">
    <property type="component" value="Chromosome"/>
</dbReference>
<evidence type="ECO:0000313" key="3">
    <source>
        <dbReference type="Proteomes" id="UP000830434"/>
    </source>
</evidence>
<gene>
    <name evidence="2" type="ORF">M0R88_05935</name>
</gene>
<dbReference type="AlphaFoldDB" id="A0A8U0INQ3"/>
<dbReference type="KEGG" id="haxz:M0R88_05935"/>
<organism evidence="2 3">
    <name type="scientific">Halorussus gelatinilyticus</name>
    <dbReference type="NCBI Taxonomy" id="2937524"/>
    <lineage>
        <taxon>Archaea</taxon>
        <taxon>Methanobacteriati</taxon>
        <taxon>Methanobacteriota</taxon>
        <taxon>Stenosarchaea group</taxon>
        <taxon>Halobacteria</taxon>
        <taxon>Halobacteriales</taxon>
        <taxon>Haladaptataceae</taxon>
        <taxon>Halorussus</taxon>
    </lineage>
</organism>
<reference evidence="2" key="1">
    <citation type="submission" date="2022-04" db="EMBL/GenBank/DDBJ databases">
        <title>Diverse halophilic archaea isolated from saline environments.</title>
        <authorList>
            <person name="Cui H.-L."/>
        </authorList>
    </citation>
    <scope>NUCLEOTIDE SEQUENCE</scope>
    <source>
        <strain evidence="2">XZYJT40</strain>
    </source>
</reference>
<accession>A0A8U0INQ3</accession>
<keyword evidence="3" id="KW-1185">Reference proteome</keyword>
<dbReference type="GeneID" id="72189376"/>
<proteinExistence type="predicted"/>
<keyword evidence="1" id="KW-0472">Membrane</keyword>
<name>A0A8U0INQ3_9EURY</name>
<sequence>MTLNRIVTTVSRNITDIIVAYLLALIASGGDTFTLAKIILAIKLNVFALPLAHTPALSLPAWVYYVISVMWIAQLAHHTNHSMGDIIAELEEAYLGLRQGSDARDVDE</sequence>
<evidence type="ECO:0000256" key="1">
    <source>
        <dbReference type="SAM" id="Phobius"/>
    </source>
</evidence>